<keyword evidence="4" id="KW-1185">Reference proteome</keyword>
<dbReference type="EMBL" id="CASHTH010003192">
    <property type="protein sequence ID" value="CAI8041543.1"/>
    <property type="molecule type" value="Genomic_DNA"/>
</dbReference>
<protein>
    <submittedName>
        <fullName evidence="3">tRNA-cytidine(32) 2-sulfurtransferase</fullName>
    </submittedName>
</protein>
<dbReference type="InterPro" id="IPR014729">
    <property type="entry name" value="Rossmann-like_a/b/a_fold"/>
</dbReference>
<feature type="compositionally biased region" description="Basic and acidic residues" evidence="1">
    <location>
        <begin position="462"/>
        <end position="475"/>
    </location>
</feature>
<dbReference type="Pfam" id="PF01171">
    <property type="entry name" value="ATP_bind_3"/>
    <property type="match status" value="1"/>
</dbReference>
<reference evidence="3" key="1">
    <citation type="submission" date="2023-03" db="EMBL/GenBank/DDBJ databases">
        <authorList>
            <person name="Steffen K."/>
            <person name="Cardenas P."/>
        </authorList>
    </citation>
    <scope>NUCLEOTIDE SEQUENCE</scope>
</reference>
<feature type="region of interest" description="Disordered" evidence="1">
    <location>
        <begin position="462"/>
        <end position="484"/>
    </location>
</feature>
<dbReference type="AlphaFoldDB" id="A0AA35X177"/>
<gene>
    <name evidence="3" type="ORF">GBAR_LOCUS23082</name>
</gene>
<dbReference type="Proteomes" id="UP001174909">
    <property type="component" value="Unassembled WGS sequence"/>
</dbReference>
<dbReference type="PANTHER" id="PTHR43686:SF1">
    <property type="entry name" value="AMINOTRAN_5 DOMAIN-CONTAINING PROTEIN"/>
    <property type="match status" value="1"/>
</dbReference>
<feature type="domain" description="tRNA(Ile)-lysidine/2-thiocytidine synthase N-terminal" evidence="2">
    <location>
        <begin position="343"/>
        <end position="418"/>
    </location>
</feature>
<dbReference type="PANTHER" id="PTHR43686">
    <property type="entry name" value="SULFURTRANSFERASE-RELATED"/>
    <property type="match status" value="1"/>
</dbReference>
<sequence>MEDSRLDRTHLRRYHEYSEREILRPGVTRLSLPYFMSRAAVDYITTAVAMTARHAWKLLPQYRFNPETGVFRHRDDHPSQHRLWLSSISYESGVMTFPSPPSSSPPSLQEALDAADMQFSYASSYRVEPGCHGDSSLFLDPEVERLRWFLLPSEAARHLASSAVTTPPATPPFTPRRYPTNKEGVANAGSVTKQEQLNGECVTTSPDSIPTPNSGLEWRLKFHLPPKNIMKPTIEAIDEYRMIRDGDRVLVCLSGGKDSLSLLHTLRQFCFFSAARGVRFTLGAVTVDPGSASYNPRPLVPYMAALGFPYFFEEQGILQKAVSLGDDCTSICSFCSRLKRGRLYSAARREGYNVLALGQHLDDLAESFLMSLFHNGLLQTMKAAYTVEEGDLRVIRPFVYVREVHLRSFADSAHLPVITENCPACFEAPKERHRVKQLLASQEVLYPRLFPSLQTALRPLMARDRTGMESRKKSPTETPVDTDA</sequence>
<dbReference type="SUPFAM" id="SSF52402">
    <property type="entry name" value="Adenine nucleotide alpha hydrolases-like"/>
    <property type="match status" value="1"/>
</dbReference>
<evidence type="ECO:0000259" key="2">
    <source>
        <dbReference type="Pfam" id="PF01171"/>
    </source>
</evidence>
<comment type="caution">
    <text evidence="3">The sequence shown here is derived from an EMBL/GenBank/DDBJ whole genome shotgun (WGS) entry which is preliminary data.</text>
</comment>
<name>A0AA35X177_GEOBA</name>
<proteinExistence type="predicted"/>
<evidence type="ECO:0000313" key="4">
    <source>
        <dbReference type="Proteomes" id="UP001174909"/>
    </source>
</evidence>
<dbReference type="CDD" id="cd24138">
    <property type="entry name" value="TtcA-like"/>
    <property type="match status" value="1"/>
</dbReference>
<accession>A0AA35X177</accession>
<evidence type="ECO:0000313" key="3">
    <source>
        <dbReference type="EMBL" id="CAI8041543.1"/>
    </source>
</evidence>
<organism evidence="3 4">
    <name type="scientific">Geodia barretti</name>
    <name type="common">Barrett's horny sponge</name>
    <dbReference type="NCBI Taxonomy" id="519541"/>
    <lineage>
        <taxon>Eukaryota</taxon>
        <taxon>Metazoa</taxon>
        <taxon>Porifera</taxon>
        <taxon>Demospongiae</taxon>
        <taxon>Heteroscleromorpha</taxon>
        <taxon>Tetractinellida</taxon>
        <taxon>Astrophorina</taxon>
        <taxon>Geodiidae</taxon>
        <taxon>Geodia</taxon>
    </lineage>
</organism>
<dbReference type="InterPro" id="IPR011063">
    <property type="entry name" value="TilS/TtcA_N"/>
</dbReference>
<evidence type="ECO:0000256" key="1">
    <source>
        <dbReference type="SAM" id="MobiDB-lite"/>
    </source>
</evidence>
<dbReference type="Gene3D" id="3.40.50.620">
    <property type="entry name" value="HUPs"/>
    <property type="match status" value="1"/>
</dbReference>